<comment type="caution">
    <text evidence="6">The sequence shown here is derived from an EMBL/GenBank/DDBJ whole genome shotgun (WGS) entry which is preliminary data.</text>
</comment>
<dbReference type="CDD" id="cd19540">
    <property type="entry name" value="LCL_NRPS-like"/>
    <property type="match status" value="2"/>
</dbReference>
<keyword evidence="3" id="KW-0597">Phosphoprotein</keyword>
<feature type="non-terminal residue" evidence="6">
    <location>
        <position position="1"/>
    </location>
</feature>
<dbReference type="InterPro" id="IPR036736">
    <property type="entry name" value="ACP-like_sf"/>
</dbReference>
<evidence type="ECO:0000313" key="7">
    <source>
        <dbReference type="Proteomes" id="UP000638560"/>
    </source>
</evidence>
<dbReference type="PROSITE" id="PS00455">
    <property type="entry name" value="AMP_BINDING"/>
    <property type="match status" value="1"/>
</dbReference>
<dbReference type="PANTHER" id="PTHR45527:SF1">
    <property type="entry name" value="FATTY ACID SYNTHASE"/>
    <property type="match status" value="1"/>
</dbReference>
<dbReference type="SUPFAM" id="SSF52777">
    <property type="entry name" value="CoA-dependent acyltransferases"/>
    <property type="match status" value="4"/>
</dbReference>
<dbReference type="PROSITE" id="PS50075">
    <property type="entry name" value="CARRIER"/>
    <property type="match status" value="2"/>
</dbReference>
<dbReference type="Pfam" id="PF13193">
    <property type="entry name" value="AMP-binding_C"/>
    <property type="match status" value="2"/>
</dbReference>
<dbReference type="Pfam" id="PF00668">
    <property type="entry name" value="Condensation"/>
    <property type="match status" value="2"/>
</dbReference>
<accession>A0ABS0H8N6</accession>
<protein>
    <submittedName>
        <fullName evidence="6">Amino acid adenylation domain-containing protein</fullName>
    </submittedName>
</protein>
<evidence type="ECO:0000259" key="5">
    <source>
        <dbReference type="PROSITE" id="PS50075"/>
    </source>
</evidence>
<dbReference type="RefSeq" id="WP_196206278.1">
    <property type="nucleotide sequence ID" value="NZ_JADPUN010000384.1"/>
</dbReference>
<name>A0ABS0H8N6_9ACTN</name>
<sequence length="1806" mass="193640">VRWTADGQVVFLGRVDDQVKVRGYRIEPGEIETVLLTHPGVEQVAVLAREDSTGDRRLIAYVVPATDAVPDDELRTHAAARLPEYMVPATVVTLPTLPMTTSGKLDRRALPAPEHTTGSGNGRAATTVQQQLLCAAFAHILGLDSVGVDDSFFDLGGHSLLAVRLVSRIRATLGVDLEIRTLFESPTVAGLADRLNGPDTRNRPVPQAGARPDLVPLSFAQRRLWFLAQLEGPSRTYTMPAVMRLTGDLDVSALDAALRDVIGRHESLRTVFASVDGEPYQRILDPGEFDWRVQVTSVDPEVLADALREATRAHFDLATDLPIRAWLFDTGSSEWILVLAVHHIAVDGWSMGPIGRDLSTAYAERVCGREPGWGPVPLQHADYALWQRELLGDESDPDSRLATQIEYWRQALAGAPEELALPHDRIRPAAAGYGGHSIPLRIPADVHQRLAALTRNQGVTLFMVLQAALAVLLSRLGAGTDIPIGSAVAGRTDEALDDVVGFIVNTVVIRNDLAGDPDFREVLSRVRETTLGALAHQDVPFERLVEELAPARSLGRHPLFQVLLTLHNNAAVALDLPGVAVERMSSTRPAARFDLDVMIAEEFDDQGAPNGLRGSMTAAADLFEAATAERIAAWFTRLLETLSTVPDARLNSLDLLGTDERDQVLYGWNDTTVPVADGTVVEWFERRAAESPDAVAVVAGGVELTYADVERRANRLAHCLRGQGVREESVVALCLPRGADMITAILAVWKAGGAYLPVDAALPTERVAFMVADSGAGVLVTDRETTSAVPMVRLDLSSTLDGYPDTAPGVTTDSRALAYVMYTSGSTGTPKGVAVTQEALTNYVSSVSERLDWHGAGLRYGLLQPQVTDLGNTVVFISLATGGQLHVFDESAVMDPQAVAGYLAERQIDVLKAVPSHLAALSAVTGFEGAIPARSIVLGGEAAPAPWVGELLAAAGDRRVFNHYGPTETTIGVTTTELTAASVAVGTVPIGTPMANTRAYVLDAELAPVPVGVAGELYVAGTGLARGYVARPALTGERFVACPYGSGDRMYRTGDRVKWTADGQLVFLGRADEQIKVRGYRVEPGEVENALRAHPAVVRAAVVAHADTSGDARLVAYVVPAEQQTVPTEGELREFLVGRLPEYMLPAAVVTLPDLPLTANGKLDRAALPAPGYAAAPVSRAPATEREEQLCALFADVLGVERVGVDDSFFDLGGHSLLAIRLLSRIRAGLGVEVKIRMFFEAPTPAGLAARLAGPAERPRPALRATARPERPPLSYAQRRLWFLAQMDGPSPTYNIPSIAQLTGDLDVPALEAALRDVIARHESLRTVFAVADDEPYQHILAPEDIDGRLSSASVPATELADAVAQAAQYAFDLTTEIPVRGWLFRVAPDVHVLALVVHHVATDGWSRRPLMRDVATAYEARRRGETPVWEPLPVQYADYASWQRELLGDESDPSSLLAGQVAYWRRALAGAPEELALPADRSRPATAGHRAHRAPLRISAQVHERLVELARAEDATPFMVVEAAFAVLLSRLGAGTDIPIGCPVAGRTDEALDDLVGFFVNTLVIRTDLSGDPGFRQVLGRVRETTLGALAHQDVPFERLVEELAPERSLSRHPLFQVMLTLQNIDRAVLDLPGVRIESTPIAESAPVARFDLELGLREGLDADGRPAGLTGWVTGAADLFDVVTVERLARWFGRVLELVTAAPDLPVRAVDVVDPAERTLVLEAWNDTAAPTPDGTILDLFAAQVTTHPDVVAVTAGAVSLTYAQLDARSDELAAGLVAGGVGVESVVALLLPRGVEIVAAMLA</sequence>
<dbReference type="InterPro" id="IPR010071">
    <property type="entry name" value="AA_adenyl_dom"/>
</dbReference>
<organism evidence="6 7">
    <name type="scientific">Plantactinospora alkalitolerans</name>
    <dbReference type="NCBI Taxonomy" id="2789879"/>
    <lineage>
        <taxon>Bacteria</taxon>
        <taxon>Bacillati</taxon>
        <taxon>Actinomycetota</taxon>
        <taxon>Actinomycetes</taxon>
        <taxon>Micromonosporales</taxon>
        <taxon>Micromonosporaceae</taxon>
        <taxon>Plantactinospora</taxon>
    </lineage>
</organism>
<evidence type="ECO:0000256" key="4">
    <source>
        <dbReference type="SAM" id="MobiDB-lite"/>
    </source>
</evidence>
<dbReference type="InterPro" id="IPR023213">
    <property type="entry name" value="CAT-like_dom_sf"/>
</dbReference>
<gene>
    <name evidence="6" type="ORF">I0C86_38650</name>
</gene>
<evidence type="ECO:0000256" key="1">
    <source>
        <dbReference type="ARBA" id="ARBA00001957"/>
    </source>
</evidence>
<dbReference type="InterPro" id="IPR001242">
    <property type="entry name" value="Condensation_dom"/>
</dbReference>
<evidence type="ECO:0000256" key="3">
    <source>
        <dbReference type="ARBA" id="ARBA00022553"/>
    </source>
</evidence>
<dbReference type="PROSITE" id="PS00012">
    <property type="entry name" value="PHOSPHOPANTETHEINE"/>
    <property type="match status" value="2"/>
</dbReference>
<dbReference type="InterPro" id="IPR045851">
    <property type="entry name" value="AMP-bd_C_sf"/>
</dbReference>
<comment type="cofactor">
    <cofactor evidence="1">
        <name>pantetheine 4'-phosphate</name>
        <dbReference type="ChEBI" id="CHEBI:47942"/>
    </cofactor>
</comment>
<dbReference type="SMART" id="SM00823">
    <property type="entry name" value="PKS_PP"/>
    <property type="match status" value="2"/>
</dbReference>
<proteinExistence type="predicted"/>
<reference evidence="6 7" key="1">
    <citation type="submission" date="2020-11" db="EMBL/GenBank/DDBJ databases">
        <title>A novel isolate from a Black sea contaminated sediment with potential to produce alkanes: Plantactinospora alkalitolerans sp. nov.</title>
        <authorList>
            <person name="Carro L."/>
            <person name="Veyisoglu A."/>
            <person name="Guven K."/>
            <person name="Schumann P."/>
            <person name="Klenk H.-P."/>
            <person name="Sahin N."/>
        </authorList>
    </citation>
    <scope>NUCLEOTIDE SEQUENCE [LARGE SCALE GENOMIC DNA]</scope>
    <source>
        <strain evidence="6 7">S1510</strain>
    </source>
</reference>
<dbReference type="InterPro" id="IPR042099">
    <property type="entry name" value="ANL_N_sf"/>
</dbReference>
<dbReference type="Gene3D" id="3.30.559.10">
    <property type="entry name" value="Chloramphenicol acetyltransferase-like domain"/>
    <property type="match status" value="2"/>
</dbReference>
<feature type="domain" description="Carrier" evidence="5">
    <location>
        <begin position="124"/>
        <end position="199"/>
    </location>
</feature>
<keyword evidence="2" id="KW-0596">Phosphopantetheine</keyword>
<dbReference type="SUPFAM" id="SSF47336">
    <property type="entry name" value="ACP-like"/>
    <property type="match status" value="2"/>
</dbReference>
<dbReference type="InterPro" id="IPR020806">
    <property type="entry name" value="PKS_PP-bd"/>
</dbReference>
<dbReference type="Gene3D" id="3.30.559.30">
    <property type="entry name" value="Nonribosomal peptide synthetase, condensation domain"/>
    <property type="match status" value="2"/>
</dbReference>
<dbReference type="InterPro" id="IPR020845">
    <property type="entry name" value="AMP-binding_CS"/>
</dbReference>
<dbReference type="InterPro" id="IPR006162">
    <property type="entry name" value="Ppantetheine_attach_site"/>
</dbReference>
<dbReference type="InterPro" id="IPR000873">
    <property type="entry name" value="AMP-dep_synth/lig_dom"/>
</dbReference>
<dbReference type="CDD" id="cd05930">
    <property type="entry name" value="A_NRPS"/>
    <property type="match status" value="1"/>
</dbReference>
<feature type="region of interest" description="Disordered" evidence="4">
    <location>
        <begin position="102"/>
        <end position="123"/>
    </location>
</feature>
<keyword evidence="7" id="KW-1185">Reference proteome</keyword>
<feature type="non-terminal residue" evidence="6">
    <location>
        <position position="1806"/>
    </location>
</feature>
<dbReference type="Proteomes" id="UP000638560">
    <property type="component" value="Unassembled WGS sequence"/>
</dbReference>
<dbReference type="Pfam" id="PF00501">
    <property type="entry name" value="AMP-binding"/>
    <property type="match status" value="2"/>
</dbReference>
<feature type="domain" description="Carrier" evidence="5">
    <location>
        <begin position="1181"/>
        <end position="1256"/>
    </location>
</feature>
<dbReference type="InterPro" id="IPR009081">
    <property type="entry name" value="PP-bd_ACP"/>
</dbReference>
<dbReference type="PANTHER" id="PTHR45527">
    <property type="entry name" value="NONRIBOSOMAL PEPTIDE SYNTHETASE"/>
    <property type="match status" value="1"/>
</dbReference>
<dbReference type="Gene3D" id="3.30.300.30">
    <property type="match status" value="2"/>
</dbReference>
<dbReference type="Gene3D" id="3.40.50.980">
    <property type="match status" value="2"/>
</dbReference>
<dbReference type="NCBIfam" id="TIGR01733">
    <property type="entry name" value="AA-adenyl-dom"/>
    <property type="match status" value="1"/>
</dbReference>
<dbReference type="Gene3D" id="1.10.1200.10">
    <property type="entry name" value="ACP-like"/>
    <property type="match status" value="2"/>
</dbReference>
<evidence type="ECO:0000313" key="6">
    <source>
        <dbReference type="EMBL" id="MBF9134805.1"/>
    </source>
</evidence>
<dbReference type="Pfam" id="PF00550">
    <property type="entry name" value="PP-binding"/>
    <property type="match status" value="2"/>
</dbReference>
<dbReference type="Gene3D" id="2.30.38.10">
    <property type="entry name" value="Luciferase, Domain 3"/>
    <property type="match status" value="1"/>
</dbReference>
<evidence type="ECO:0000256" key="2">
    <source>
        <dbReference type="ARBA" id="ARBA00022450"/>
    </source>
</evidence>
<dbReference type="InterPro" id="IPR025110">
    <property type="entry name" value="AMP-bd_C"/>
</dbReference>
<dbReference type="EMBL" id="JADPUN010000384">
    <property type="protein sequence ID" value="MBF9134805.1"/>
    <property type="molecule type" value="Genomic_DNA"/>
</dbReference>
<dbReference type="SUPFAM" id="SSF56801">
    <property type="entry name" value="Acetyl-CoA synthetase-like"/>
    <property type="match status" value="3"/>
</dbReference>
<dbReference type="Gene3D" id="3.40.50.12780">
    <property type="entry name" value="N-terminal domain of ligase-like"/>
    <property type="match status" value="1"/>
</dbReference>